<reference evidence="2" key="1">
    <citation type="journal article" date="2019" name="Int. J. Syst. Evol. Microbiol.">
        <title>The Global Catalogue of Microorganisms (GCM) 10K type strain sequencing project: providing services to taxonomists for standard genome sequencing and annotation.</title>
        <authorList>
            <consortium name="The Broad Institute Genomics Platform"/>
            <consortium name="The Broad Institute Genome Sequencing Center for Infectious Disease"/>
            <person name="Wu L."/>
            <person name="Ma J."/>
        </authorList>
    </citation>
    <scope>NUCLEOTIDE SEQUENCE [LARGE SCALE GENOMIC DNA]</scope>
    <source>
        <strain evidence="2">JCM 16702</strain>
    </source>
</reference>
<organism evidence="1 2">
    <name type="scientific">Actinomadura miaoliensis</name>
    <dbReference type="NCBI Taxonomy" id="430685"/>
    <lineage>
        <taxon>Bacteria</taxon>
        <taxon>Bacillati</taxon>
        <taxon>Actinomycetota</taxon>
        <taxon>Actinomycetes</taxon>
        <taxon>Streptosporangiales</taxon>
        <taxon>Thermomonosporaceae</taxon>
        <taxon>Actinomadura</taxon>
    </lineage>
</organism>
<comment type="caution">
    <text evidence="1">The sequence shown here is derived from an EMBL/GenBank/DDBJ whole genome shotgun (WGS) entry which is preliminary data.</text>
</comment>
<evidence type="ECO:0000313" key="2">
    <source>
        <dbReference type="Proteomes" id="UP001500683"/>
    </source>
</evidence>
<evidence type="ECO:0008006" key="3">
    <source>
        <dbReference type="Google" id="ProtNLM"/>
    </source>
</evidence>
<sequence length="57" mass="5937">MARTAPDAGRPDDPALLEAMEAEHAAVDEVIEAIDTALADPAAPLDHPRPGRPAPRS</sequence>
<evidence type="ECO:0000313" key="1">
    <source>
        <dbReference type="EMBL" id="GAA4069490.1"/>
    </source>
</evidence>
<dbReference type="Proteomes" id="UP001500683">
    <property type="component" value="Unassembled WGS sequence"/>
</dbReference>
<proteinExistence type="predicted"/>
<protein>
    <recommendedName>
        <fullName evidence="3">DUF305 domain-containing protein</fullName>
    </recommendedName>
</protein>
<name>A0ABP7VKY9_9ACTN</name>
<dbReference type="RefSeq" id="WP_344945738.1">
    <property type="nucleotide sequence ID" value="NZ_BAAAZG010000016.1"/>
</dbReference>
<keyword evidence="2" id="KW-1185">Reference proteome</keyword>
<accession>A0ABP7VKY9</accession>
<dbReference type="EMBL" id="BAAAZG010000016">
    <property type="protein sequence ID" value="GAA4069490.1"/>
    <property type="molecule type" value="Genomic_DNA"/>
</dbReference>
<gene>
    <name evidence="1" type="ORF">GCM10022214_25890</name>
</gene>